<gene>
    <name evidence="1" type="ORF">QE152_g36242</name>
</gene>
<dbReference type="AlphaFoldDB" id="A0AAW1IDS6"/>
<comment type="caution">
    <text evidence="1">The sequence shown here is derived from an EMBL/GenBank/DDBJ whole genome shotgun (WGS) entry which is preliminary data.</text>
</comment>
<name>A0AAW1IDS6_POPJA</name>
<accession>A0AAW1IDS6</accession>
<reference evidence="1 2" key="1">
    <citation type="journal article" date="2024" name="BMC Genomics">
        <title>De novo assembly and annotation of Popillia japonica's genome with initial clues to its potential as an invasive pest.</title>
        <authorList>
            <person name="Cucini C."/>
            <person name="Boschi S."/>
            <person name="Funari R."/>
            <person name="Cardaioli E."/>
            <person name="Iannotti N."/>
            <person name="Marturano G."/>
            <person name="Paoli F."/>
            <person name="Bruttini M."/>
            <person name="Carapelli A."/>
            <person name="Frati F."/>
            <person name="Nardi F."/>
        </authorList>
    </citation>
    <scope>NUCLEOTIDE SEQUENCE [LARGE SCALE GENOMIC DNA]</scope>
    <source>
        <strain evidence="1">DMR45628</strain>
    </source>
</reference>
<sequence>MLWSDESIADEDSRTLWAHLHSKTFIISKQQRKTSTVGSFSSNWWLDNWKQMLWSDESIADEDSRTLWAHLHSKTFIISKQQRKTSTVGSFSSNWWLDNWKQMLWSDQSIADEDSRTLWAHLHSKTFIISKQ</sequence>
<organism evidence="1 2">
    <name type="scientific">Popillia japonica</name>
    <name type="common">Japanese beetle</name>
    <dbReference type="NCBI Taxonomy" id="7064"/>
    <lineage>
        <taxon>Eukaryota</taxon>
        <taxon>Metazoa</taxon>
        <taxon>Ecdysozoa</taxon>
        <taxon>Arthropoda</taxon>
        <taxon>Hexapoda</taxon>
        <taxon>Insecta</taxon>
        <taxon>Pterygota</taxon>
        <taxon>Neoptera</taxon>
        <taxon>Endopterygota</taxon>
        <taxon>Coleoptera</taxon>
        <taxon>Polyphaga</taxon>
        <taxon>Scarabaeiformia</taxon>
        <taxon>Scarabaeidae</taxon>
        <taxon>Rutelinae</taxon>
        <taxon>Popillia</taxon>
    </lineage>
</organism>
<proteinExistence type="predicted"/>
<evidence type="ECO:0000313" key="1">
    <source>
        <dbReference type="EMBL" id="KAK9687488.1"/>
    </source>
</evidence>
<dbReference type="Proteomes" id="UP001458880">
    <property type="component" value="Unassembled WGS sequence"/>
</dbReference>
<evidence type="ECO:0000313" key="2">
    <source>
        <dbReference type="Proteomes" id="UP001458880"/>
    </source>
</evidence>
<protein>
    <submittedName>
        <fullName evidence="1">Uncharacterized protein</fullName>
    </submittedName>
</protein>
<keyword evidence="2" id="KW-1185">Reference proteome</keyword>
<dbReference type="EMBL" id="JASPKY010000640">
    <property type="protein sequence ID" value="KAK9687488.1"/>
    <property type="molecule type" value="Genomic_DNA"/>
</dbReference>